<keyword evidence="4" id="KW-1185">Reference proteome</keyword>
<sequence>MDRPLLRLLCKDPRLPHHLPMVCPRCGPWSLRGDILRLFPWKPLFKPWEELFTTTSIWLRLQSLPLEFWNPDCISHIASVFGSVLKIDERSFSFERGKYVRVYIEINLALPLRQGVWISLGDSKFFQSVCYENLPSVCFHCGLIGHRELSCPSSLSRKSSKEVS</sequence>
<dbReference type="InterPro" id="IPR001878">
    <property type="entry name" value="Znf_CCHC"/>
</dbReference>
<dbReference type="AlphaFoldDB" id="A0AAQ3KJZ2"/>
<feature type="domain" description="CCHC-type" evidence="2">
    <location>
        <begin position="138"/>
        <end position="153"/>
    </location>
</feature>
<evidence type="ECO:0000256" key="1">
    <source>
        <dbReference type="PROSITE-ProRule" id="PRU00047"/>
    </source>
</evidence>
<evidence type="ECO:0000313" key="3">
    <source>
        <dbReference type="EMBL" id="WOL09925.1"/>
    </source>
</evidence>
<dbReference type="PANTHER" id="PTHR31286:SF99">
    <property type="entry name" value="DUF4283 DOMAIN-CONTAINING PROTEIN"/>
    <property type="match status" value="1"/>
</dbReference>
<dbReference type="PROSITE" id="PS50158">
    <property type="entry name" value="ZF_CCHC"/>
    <property type="match status" value="1"/>
</dbReference>
<evidence type="ECO:0000313" key="4">
    <source>
        <dbReference type="Proteomes" id="UP001327560"/>
    </source>
</evidence>
<gene>
    <name evidence="3" type="ORF">Cni_G18679</name>
</gene>
<keyword evidence="1" id="KW-0862">Zinc</keyword>
<name>A0AAQ3KJZ2_9LILI</name>
<dbReference type="EMBL" id="CP136895">
    <property type="protein sequence ID" value="WOL09925.1"/>
    <property type="molecule type" value="Genomic_DNA"/>
</dbReference>
<keyword evidence="1" id="KW-0479">Metal-binding</keyword>
<organism evidence="3 4">
    <name type="scientific">Canna indica</name>
    <name type="common">Indian-shot</name>
    <dbReference type="NCBI Taxonomy" id="4628"/>
    <lineage>
        <taxon>Eukaryota</taxon>
        <taxon>Viridiplantae</taxon>
        <taxon>Streptophyta</taxon>
        <taxon>Embryophyta</taxon>
        <taxon>Tracheophyta</taxon>
        <taxon>Spermatophyta</taxon>
        <taxon>Magnoliopsida</taxon>
        <taxon>Liliopsida</taxon>
        <taxon>Zingiberales</taxon>
        <taxon>Cannaceae</taxon>
        <taxon>Canna</taxon>
    </lineage>
</organism>
<protein>
    <recommendedName>
        <fullName evidence="2">CCHC-type domain-containing protein</fullName>
    </recommendedName>
</protein>
<accession>A0AAQ3KJZ2</accession>
<dbReference type="GO" id="GO:0003676">
    <property type="term" value="F:nucleic acid binding"/>
    <property type="evidence" value="ECO:0007669"/>
    <property type="project" value="InterPro"/>
</dbReference>
<evidence type="ECO:0000259" key="2">
    <source>
        <dbReference type="PROSITE" id="PS50158"/>
    </source>
</evidence>
<reference evidence="3 4" key="1">
    <citation type="submission" date="2023-10" db="EMBL/GenBank/DDBJ databases">
        <title>Chromosome-scale genome assembly provides insights into flower coloration mechanisms of Canna indica.</title>
        <authorList>
            <person name="Li C."/>
        </authorList>
    </citation>
    <scope>NUCLEOTIDE SEQUENCE [LARGE SCALE GENOMIC DNA]</scope>
    <source>
        <tissue evidence="3">Flower</tissue>
    </source>
</reference>
<dbReference type="GO" id="GO:0008270">
    <property type="term" value="F:zinc ion binding"/>
    <property type="evidence" value="ECO:0007669"/>
    <property type="project" value="UniProtKB-KW"/>
</dbReference>
<dbReference type="InterPro" id="IPR040256">
    <property type="entry name" value="At4g02000-like"/>
</dbReference>
<dbReference type="Proteomes" id="UP001327560">
    <property type="component" value="Chromosome 6"/>
</dbReference>
<dbReference type="PANTHER" id="PTHR31286">
    <property type="entry name" value="GLYCINE-RICH CELL WALL STRUCTURAL PROTEIN 1.8-LIKE"/>
    <property type="match status" value="1"/>
</dbReference>
<keyword evidence="1" id="KW-0863">Zinc-finger</keyword>
<proteinExistence type="predicted"/>